<evidence type="ECO:0000313" key="5">
    <source>
        <dbReference type="EMBL" id="SHI32441.1"/>
    </source>
</evidence>
<feature type="domain" description="Carrier" evidence="4">
    <location>
        <begin position="7"/>
        <end position="83"/>
    </location>
</feature>
<dbReference type="EMBL" id="FQYN01000001">
    <property type="protein sequence ID" value="SHI32441.1"/>
    <property type="molecule type" value="Genomic_DNA"/>
</dbReference>
<evidence type="ECO:0000256" key="3">
    <source>
        <dbReference type="HAMAP-Rule" id="MF_01217"/>
    </source>
</evidence>
<proteinExistence type="inferred from homology"/>
<name>A0A1M6A7K8_9BACT</name>
<dbReference type="SUPFAM" id="SSF47336">
    <property type="entry name" value="ACP-like"/>
    <property type="match status" value="1"/>
</dbReference>
<protein>
    <recommendedName>
        <fullName evidence="3">Acyl carrier protein</fullName>
        <shortName evidence="3">ACP</shortName>
    </recommendedName>
</protein>
<dbReference type="RefSeq" id="WP_073104946.1">
    <property type="nucleotide sequence ID" value="NZ_FQYN01000001.1"/>
</dbReference>
<comment type="function">
    <text evidence="3">Carrier of the growing fatty acid chain in fatty acid biosynthesis.</text>
</comment>
<dbReference type="GO" id="GO:0000035">
    <property type="term" value="F:acyl binding"/>
    <property type="evidence" value="ECO:0007669"/>
    <property type="project" value="TreeGrafter"/>
</dbReference>
<keyword evidence="1 3" id="KW-0596">Phosphopantetheine</keyword>
<dbReference type="Pfam" id="PF00550">
    <property type="entry name" value="PP-binding"/>
    <property type="match status" value="1"/>
</dbReference>
<dbReference type="AlphaFoldDB" id="A0A1M6A7K8"/>
<sequence length="92" mass="10129">MISSTTSAPKSIAQQVVRIISKRKAIKPARLRAGSSLSRELGFDTLDVVDIILELERSFHITIPDEVPLSTVGDFVNYVSSHTPELEHNRAA</sequence>
<dbReference type="PANTHER" id="PTHR20863">
    <property type="entry name" value="ACYL CARRIER PROTEIN"/>
    <property type="match status" value="1"/>
</dbReference>
<dbReference type="InterPro" id="IPR009081">
    <property type="entry name" value="PP-bd_ACP"/>
</dbReference>
<dbReference type="STRING" id="1121955.SAMN02745146_0533"/>
<keyword evidence="3" id="KW-0275">Fatty acid biosynthesis</keyword>
<reference evidence="5 6" key="1">
    <citation type="submission" date="2016-11" db="EMBL/GenBank/DDBJ databases">
        <authorList>
            <person name="Jaros S."/>
            <person name="Januszkiewicz K."/>
            <person name="Wedrychowicz H."/>
        </authorList>
    </citation>
    <scope>NUCLEOTIDE SEQUENCE [LARGE SCALE GENOMIC DNA]</scope>
    <source>
        <strain evidence="5 6">DSM 21074</strain>
    </source>
</reference>
<accession>A0A1M6A7K8</accession>
<dbReference type="Proteomes" id="UP000184418">
    <property type="component" value="Unassembled WGS sequence"/>
</dbReference>
<keyword evidence="3" id="KW-0444">Lipid biosynthesis</keyword>
<dbReference type="InterPro" id="IPR036736">
    <property type="entry name" value="ACP-like_sf"/>
</dbReference>
<evidence type="ECO:0000256" key="1">
    <source>
        <dbReference type="ARBA" id="ARBA00022450"/>
    </source>
</evidence>
<dbReference type="GO" id="GO:0000036">
    <property type="term" value="F:acyl carrier activity"/>
    <property type="evidence" value="ECO:0007669"/>
    <property type="project" value="UniProtKB-UniRule"/>
</dbReference>
<dbReference type="OrthoDB" id="893949at2"/>
<comment type="caution">
    <text evidence="3">Lacks conserved residue(s) required for the propagation of feature annotation.</text>
</comment>
<dbReference type="GO" id="GO:0005737">
    <property type="term" value="C:cytoplasm"/>
    <property type="evidence" value="ECO:0007669"/>
    <property type="project" value="UniProtKB-SubCell"/>
</dbReference>
<evidence type="ECO:0000259" key="4">
    <source>
        <dbReference type="PROSITE" id="PS50075"/>
    </source>
</evidence>
<keyword evidence="3" id="KW-0276">Fatty acid metabolism</keyword>
<keyword evidence="3" id="KW-0963">Cytoplasm</keyword>
<evidence type="ECO:0000256" key="2">
    <source>
        <dbReference type="ARBA" id="ARBA00022553"/>
    </source>
</evidence>
<dbReference type="Gene3D" id="1.10.1200.10">
    <property type="entry name" value="ACP-like"/>
    <property type="match status" value="1"/>
</dbReference>
<keyword evidence="3" id="KW-0443">Lipid metabolism</keyword>
<comment type="similarity">
    <text evidence="3">Belongs to the acyl carrier protein (ACP) family.</text>
</comment>
<dbReference type="PANTHER" id="PTHR20863:SF76">
    <property type="entry name" value="CARRIER DOMAIN-CONTAINING PROTEIN"/>
    <property type="match status" value="1"/>
</dbReference>
<dbReference type="InterPro" id="IPR003231">
    <property type="entry name" value="ACP"/>
</dbReference>
<dbReference type="HAMAP" id="MF_01217">
    <property type="entry name" value="Acyl_carrier"/>
    <property type="match status" value="1"/>
</dbReference>
<organism evidence="5 6">
    <name type="scientific">Hymenobacter daecheongensis DSM 21074</name>
    <dbReference type="NCBI Taxonomy" id="1121955"/>
    <lineage>
        <taxon>Bacteria</taxon>
        <taxon>Pseudomonadati</taxon>
        <taxon>Bacteroidota</taxon>
        <taxon>Cytophagia</taxon>
        <taxon>Cytophagales</taxon>
        <taxon>Hymenobacteraceae</taxon>
        <taxon>Hymenobacter</taxon>
    </lineage>
</organism>
<keyword evidence="6" id="KW-1185">Reference proteome</keyword>
<comment type="PTM">
    <text evidence="3">4'-phosphopantetheine is transferred from CoA to a specific serine of apo-ACP by AcpS. This modification is essential for activity because fatty acids are bound in thioester linkage to the sulfhydryl of the prosthetic group.</text>
</comment>
<gene>
    <name evidence="3" type="primary">acpP</name>
    <name evidence="5" type="ORF">SAMN02745146_0533</name>
</gene>
<comment type="pathway">
    <text evidence="3">Lipid metabolism; fatty acid biosynthesis.</text>
</comment>
<keyword evidence="2 3" id="KW-0597">Phosphoprotein</keyword>
<dbReference type="UniPathway" id="UPA00094"/>
<evidence type="ECO:0000313" key="6">
    <source>
        <dbReference type="Proteomes" id="UP000184418"/>
    </source>
</evidence>
<dbReference type="PROSITE" id="PS50075">
    <property type="entry name" value="CARRIER"/>
    <property type="match status" value="1"/>
</dbReference>
<comment type="subcellular location">
    <subcellularLocation>
        <location evidence="3">Cytoplasm</location>
    </subcellularLocation>
</comment>